<comment type="caution">
    <text evidence="1">The sequence shown here is derived from an EMBL/GenBank/DDBJ whole genome shotgun (WGS) entry which is preliminary data.</text>
</comment>
<dbReference type="EMBL" id="BONV01000017">
    <property type="protein sequence ID" value="GIG80903.1"/>
    <property type="molecule type" value="Genomic_DNA"/>
</dbReference>
<evidence type="ECO:0000313" key="1">
    <source>
        <dbReference type="EMBL" id="GIG80903.1"/>
    </source>
</evidence>
<name>A0A8J3PTS6_9ACTN</name>
<dbReference type="AlphaFoldDB" id="A0A8J3PTS6"/>
<accession>A0A8J3PTS6</accession>
<keyword evidence="2" id="KW-1185">Reference proteome</keyword>
<sequence length="133" mass="14035">MCGFPSNPQYVIVIFRSPLGETGQPACHEYGRSARDTFWIFAENFGGPVGVGEGGGVGVLGAAVEGEADASVWKAAGDDVTTPVPPQAVRPSTAIATIADLGFRMYVIRAEYPYRANLRRGSEVLERVGSQGS</sequence>
<organism evidence="1 2">
    <name type="scientific">Planotetraspora kaengkrachanensis</name>
    <dbReference type="NCBI Taxonomy" id="575193"/>
    <lineage>
        <taxon>Bacteria</taxon>
        <taxon>Bacillati</taxon>
        <taxon>Actinomycetota</taxon>
        <taxon>Actinomycetes</taxon>
        <taxon>Streptosporangiales</taxon>
        <taxon>Streptosporangiaceae</taxon>
        <taxon>Planotetraspora</taxon>
    </lineage>
</organism>
<evidence type="ECO:0000313" key="2">
    <source>
        <dbReference type="Proteomes" id="UP000630097"/>
    </source>
</evidence>
<gene>
    <name evidence="1" type="ORF">Pka01_40300</name>
</gene>
<dbReference type="Proteomes" id="UP000630097">
    <property type="component" value="Unassembled WGS sequence"/>
</dbReference>
<proteinExistence type="predicted"/>
<protein>
    <submittedName>
        <fullName evidence="1">Uncharacterized protein</fullName>
    </submittedName>
</protein>
<reference evidence="1 2" key="1">
    <citation type="submission" date="2021-01" db="EMBL/GenBank/DDBJ databases">
        <title>Whole genome shotgun sequence of Planotetraspora kaengkrachanensis NBRC 104272.</title>
        <authorList>
            <person name="Komaki H."/>
            <person name="Tamura T."/>
        </authorList>
    </citation>
    <scope>NUCLEOTIDE SEQUENCE [LARGE SCALE GENOMIC DNA]</scope>
    <source>
        <strain evidence="1 2">NBRC 104272</strain>
    </source>
</reference>